<feature type="transmembrane region" description="Helical" evidence="1">
    <location>
        <begin position="222"/>
        <end position="239"/>
    </location>
</feature>
<gene>
    <name evidence="2" type="ORF">PLUA15_270001</name>
</gene>
<feature type="transmembrane region" description="Helical" evidence="1">
    <location>
        <begin position="166"/>
        <end position="186"/>
    </location>
</feature>
<organism evidence="2 3">
    <name type="scientific">Pseudomonas lundensis</name>
    <dbReference type="NCBI Taxonomy" id="86185"/>
    <lineage>
        <taxon>Bacteria</taxon>
        <taxon>Pseudomonadati</taxon>
        <taxon>Pseudomonadota</taxon>
        <taxon>Gammaproteobacteria</taxon>
        <taxon>Pseudomonadales</taxon>
        <taxon>Pseudomonadaceae</taxon>
        <taxon>Pseudomonas</taxon>
    </lineage>
</organism>
<sequence>MEPSHIALAASSLIMFAAVTKKSLVSLVIISLVMAWGLYVENLTTMIVGLMSLVVRARIRLIYFSVVICIAIALCSQYLDADDFKYFSERLNFASGSENLSVLVLMQGWENAVMTLQSTSGFGAGFQQLGVSTEVGDYTQRVIDIVGSDPNKFDGGTTASKLVAELGYAGVLLLFIQAYLMLYSFIRIRRYSLGMVMRPCKVFAHCIIICSFLELYVRGVGYFSPTMFLFFTAIFLLFLNRDRPGVSSRSTLDERHTVQSL</sequence>
<evidence type="ECO:0000313" key="2">
    <source>
        <dbReference type="EMBL" id="SOB53019.1"/>
    </source>
</evidence>
<feature type="transmembrane region" description="Helical" evidence="1">
    <location>
        <begin position="198"/>
        <end position="216"/>
    </location>
</feature>
<feature type="transmembrane region" description="Helical" evidence="1">
    <location>
        <begin position="61"/>
        <end position="79"/>
    </location>
</feature>
<protein>
    <submittedName>
        <fullName evidence="2">Integral membrane protein</fullName>
    </submittedName>
</protein>
<evidence type="ECO:0000313" key="3">
    <source>
        <dbReference type="Proteomes" id="UP000219564"/>
    </source>
</evidence>
<evidence type="ECO:0000256" key="1">
    <source>
        <dbReference type="SAM" id="Phobius"/>
    </source>
</evidence>
<feature type="transmembrane region" description="Helical" evidence="1">
    <location>
        <begin position="27"/>
        <end position="54"/>
    </location>
</feature>
<dbReference type="EMBL" id="OBKZ01000020">
    <property type="protein sequence ID" value="SOB53019.1"/>
    <property type="molecule type" value="Genomic_DNA"/>
</dbReference>
<keyword evidence="1" id="KW-0472">Membrane</keyword>
<comment type="caution">
    <text evidence="2">The sequence shown here is derived from an EMBL/GenBank/DDBJ whole genome shotgun (WGS) entry which is preliminary data.</text>
</comment>
<dbReference type="Proteomes" id="UP000219564">
    <property type="component" value="Unassembled WGS sequence"/>
</dbReference>
<dbReference type="AlphaFoldDB" id="A0AAX2H9U0"/>
<reference evidence="2 3" key="1">
    <citation type="submission" date="2017-08" db="EMBL/GenBank/DDBJ databases">
        <authorList>
            <person name="Chaillou S."/>
        </authorList>
    </citation>
    <scope>NUCLEOTIDE SEQUENCE [LARGE SCALE GENOMIC DNA]</scope>
    <source>
        <strain evidence="2 3">MFPA15A1205</strain>
    </source>
</reference>
<name>A0AAX2H9U0_9PSED</name>
<keyword evidence="1" id="KW-0812">Transmembrane</keyword>
<keyword evidence="1" id="KW-1133">Transmembrane helix</keyword>
<proteinExistence type="predicted"/>
<accession>A0AAX2H9U0</accession>